<dbReference type="GO" id="GO:0016787">
    <property type="term" value="F:hydrolase activity"/>
    <property type="evidence" value="ECO:0007669"/>
    <property type="project" value="UniProtKB-KW"/>
</dbReference>
<evidence type="ECO:0000256" key="8">
    <source>
        <dbReference type="ARBA" id="ARBA00022840"/>
    </source>
</evidence>
<dbReference type="Pfam" id="PF00270">
    <property type="entry name" value="DEAD"/>
    <property type="match status" value="1"/>
</dbReference>
<feature type="region of interest" description="Disordered" evidence="13">
    <location>
        <begin position="565"/>
        <end position="605"/>
    </location>
</feature>
<dbReference type="GO" id="GO:0005524">
    <property type="term" value="F:ATP binding"/>
    <property type="evidence" value="ECO:0007669"/>
    <property type="project" value="UniProtKB-KW"/>
</dbReference>
<keyword evidence="3" id="KW-0479">Metal-binding</keyword>
<keyword evidence="2" id="KW-0235">DNA replication</keyword>
<dbReference type="FunFam" id="3.40.1440.60:FF:000001">
    <property type="entry name" value="Primosomal protein N"/>
    <property type="match status" value="1"/>
</dbReference>
<dbReference type="GO" id="GO:0006269">
    <property type="term" value="P:DNA replication, synthesis of primer"/>
    <property type="evidence" value="ECO:0007669"/>
    <property type="project" value="UniProtKB-KW"/>
</dbReference>
<dbReference type="GO" id="GO:0006270">
    <property type="term" value="P:DNA replication initiation"/>
    <property type="evidence" value="ECO:0007669"/>
    <property type="project" value="TreeGrafter"/>
</dbReference>
<evidence type="ECO:0000256" key="4">
    <source>
        <dbReference type="ARBA" id="ARBA00022741"/>
    </source>
</evidence>
<dbReference type="InterPro" id="IPR042115">
    <property type="entry name" value="PriA_3primeBD_sf"/>
</dbReference>
<dbReference type="Gene3D" id="3.40.50.300">
    <property type="entry name" value="P-loop containing nucleotide triphosphate hydrolases"/>
    <property type="match status" value="1"/>
</dbReference>
<evidence type="ECO:0000259" key="14">
    <source>
        <dbReference type="PROSITE" id="PS51192"/>
    </source>
</evidence>
<dbReference type="FunFam" id="3.40.50.300:FF:000489">
    <property type="entry name" value="Primosome assembly protein PriA"/>
    <property type="match status" value="1"/>
</dbReference>
<dbReference type="EC" id="5.6.2.4" evidence="11"/>
<dbReference type="InterPro" id="IPR027417">
    <property type="entry name" value="P-loop_NTPase"/>
</dbReference>
<feature type="domain" description="Helicase ATP-binding" evidence="14">
    <location>
        <begin position="234"/>
        <end position="402"/>
    </location>
</feature>
<dbReference type="Pfam" id="PF18319">
    <property type="entry name" value="Zn_ribbon_PriA"/>
    <property type="match status" value="1"/>
</dbReference>
<feature type="compositionally biased region" description="Basic residues" evidence="13">
    <location>
        <begin position="584"/>
        <end position="598"/>
    </location>
</feature>
<dbReference type="EMBL" id="LN853357">
    <property type="protein sequence ID" value="CRY95717.1"/>
    <property type="molecule type" value="Genomic_DNA"/>
</dbReference>
<dbReference type="PROSITE" id="PS51192">
    <property type="entry name" value="HELICASE_ATP_BIND_1"/>
    <property type="match status" value="1"/>
</dbReference>
<keyword evidence="1" id="KW-0639">Primosome</keyword>
<evidence type="ECO:0000256" key="12">
    <source>
        <dbReference type="ARBA" id="ARBA00048988"/>
    </source>
</evidence>
<evidence type="ECO:0000256" key="5">
    <source>
        <dbReference type="ARBA" id="ARBA00022801"/>
    </source>
</evidence>
<dbReference type="GO" id="GO:0043138">
    <property type="term" value="F:3'-5' DNA helicase activity"/>
    <property type="evidence" value="ECO:0007669"/>
    <property type="project" value="UniProtKB-EC"/>
</dbReference>
<dbReference type="PANTHER" id="PTHR30580:SF0">
    <property type="entry name" value="PRIMOSOMAL PROTEIN N"/>
    <property type="match status" value="1"/>
</dbReference>
<evidence type="ECO:0000256" key="3">
    <source>
        <dbReference type="ARBA" id="ARBA00022723"/>
    </source>
</evidence>
<reference evidence="15" key="2">
    <citation type="submission" date="2015-07" db="EMBL/GenBank/DDBJ databases">
        <title>Plasmids, circular viruses and viroids from rat gut.</title>
        <authorList>
            <person name="Jorgensen T.J."/>
            <person name="Hansen M.A."/>
            <person name="Xu Z."/>
            <person name="Tabak M.A."/>
            <person name="Sorensen S.J."/>
            <person name="Hansen L.H."/>
        </authorList>
    </citation>
    <scope>NUCLEOTIDE SEQUENCE</scope>
    <source>
        <strain evidence="15">RGRH0746</strain>
    </source>
</reference>
<dbReference type="Gene3D" id="3.40.1440.60">
    <property type="entry name" value="PriA, 3(prime) DNA-binding domain"/>
    <property type="match status" value="1"/>
</dbReference>
<evidence type="ECO:0000256" key="13">
    <source>
        <dbReference type="SAM" id="MobiDB-lite"/>
    </source>
</evidence>
<sequence>MYADCIVPLPLEGVFTYNVPAHLGPMVKVGSRVNVPFGPKKQYTALVTALHDRRPDYTTKDIIDVPDGEIMLLPGQLRLWQWVAEYYMCTLGEVYKAAIPSGLKEKDGVVRYRPKTVECVRITKEFFDATRLNSTLATMHSAPKQLLVMTRYIELSGLGAAITLNNPSILKEITREEILKAASCSMSVLKAVCGRGLLEEYEKTVERIPTDTIPTSLLLQPLSPAQQRAHDEIMAQWAGHDVCLLHGVTSSGKTEIYIHLISKALAEGKQVLYMLPEIVLTSQLTDRLRRVFGDRLGVYHSRYTDAERVEVYRKQVSDHPYDIIVGVRSSVLLPFHRLGLVIVDEEHESSFKQSEPAPRYHGRNVALMMARMAGAKTLLGTATPSVEIYHNARTGKYGYVSLTTRYGSVSLPEIIPVDLTELKRKKMMSGPFSPLLLGEMRATLERGEQIILFQNRRGFAPVMECNVCGWVPRCPHCDVGLTLHQRSAQLVCHYCGFSTPMPLHCPQCEGDRLGSKGYGTERIEDELSHLFPEARVARMDLTGNPWPGDQYRRQGREGEPAECLCNSRQPHRGAGRQVLGTDHHGRRGHHPPPHYIHRRPGDKEQQWHIRDRVLPDGRLYPEGLYRNAQWRGRESPPRL</sequence>
<organism evidence="15">
    <name type="scientific">uncultured prokaryote</name>
    <dbReference type="NCBI Taxonomy" id="198431"/>
    <lineage>
        <taxon>unclassified sequences</taxon>
        <taxon>environmental samples</taxon>
    </lineage>
</organism>
<reference evidence="15" key="1">
    <citation type="submission" date="2015-06" db="EMBL/GenBank/DDBJ databases">
        <authorList>
            <person name="Joergensen T."/>
        </authorList>
    </citation>
    <scope>NUCLEOTIDE SEQUENCE</scope>
    <source>
        <strain evidence="15">RGRH0746</strain>
    </source>
</reference>
<dbReference type="Pfam" id="PF17764">
    <property type="entry name" value="PriA_3primeBD"/>
    <property type="match status" value="1"/>
</dbReference>
<evidence type="ECO:0000313" key="15">
    <source>
        <dbReference type="EMBL" id="CRY95717.1"/>
    </source>
</evidence>
<dbReference type="PANTHER" id="PTHR30580">
    <property type="entry name" value="PRIMOSOMAL PROTEIN N"/>
    <property type="match status" value="1"/>
</dbReference>
<protein>
    <recommendedName>
        <fullName evidence="11">DNA 3'-5' helicase</fullName>
        <ecNumber evidence="11">5.6.2.4</ecNumber>
    </recommendedName>
</protein>
<dbReference type="InterPro" id="IPR041222">
    <property type="entry name" value="PriA_3primeBD"/>
</dbReference>
<dbReference type="SMART" id="SM00487">
    <property type="entry name" value="DEXDc"/>
    <property type="match status" value="1"/>
</dbReference>
<comment type="catalytic activity">
    <reaction evidence="12">
        <text>ATP + H2O = ADP + phosphate + H(+)</text>
        <dbReference type="Rhea" id="RHEA:13065"/>
        <dbReference type="ChEBI" id="CHEBI:15377"/>
        <dbReference type="ChEBI" id="CHEBI:15378"/>
        <dbReference type="ChEBI" id="CHEBI:30616"/>
        <dbReference type="ChEBI" id="CHEBI:43474"/>
        <dbReference type="ChEBI" id="CHEBI:456216"/>
        <dbReference type="EC" id="5.6.2.4"/>
    </reaction>
</comment>
<keyword evidence="9" id="KW-0238">DNA-binding</keyword>
<keyword evidence="7" id="KW-0862">Zinc</keyword>
<dbReference type="CDD" id="cd17929">
    <property type="entry name" value="DEXHc_priA"/>
    <property type="match status" value="1"/>
</dbReference>
<proteinExistence type="predicted"/>
<dbReference type="InterPro" id="IPR040498">
    <property type="entry name" value="PriA_CRR"/>
</dbReference>
<dbReference type="InterPro" id="IPR011545">
    <property type="entry name" value="DEAD/DEAH_box_helicase_dom"/>
</dbReference>
<name>A0A0H5QIQ3_9ZZZZ</name>
<evidence type="ECO:0000256" key="7">
    <source>
        <dbReference type="ARBA" id="ARBA00022833"/>
    </source>
</evidence>
<dbReference type="AlphaFoldDB" id="A0A0H5QIQ3"/>
<accession>A0A0H5QIQ3</accession>
<evidence type="ECO:0000256" key="2">
    <source>
        <dbReference type="ARBA" id="ARBA00022705"/>
    </source>
</evidence>
<dbReference type="InterPro" id="IPR014001">
    <property type="entry name" value="Helicase_ATP-bd"/>
</dbReference>
<dbReference type="SUPFAM" id="SSF52540">
    <property type="entry name" value="P-loop containing nucleoside triphosphate hydrolases"/>
    <property type="match status" value="1"/>
</dbReference>
<keyword evidence="5" id="KW-0378">Hydrolase</keyword>
<dbReference type="GO" id="GO:0003677">
    <property type="term" value="F:DNA binding"/>
    <property type="evidence" value="ECO:0007669"/>
    <property type="project" value="UniProtKB-KW"/>
</dbReference>
<dbReference type="GO" id="GO:0006310">
    <property type="term" value="P:DNA recombination"/>
    <property type="evidence" value="ECO:0007669"/>
    <property type="project" value="InterPro"/>
</dbReference>
<dbReference type="GO" id="GO:0046872">
    <property type="term" value="F:metal ion binding"/>
    <property type="evidence" value="ECO:0007669"/>
    <property type="project" value="UniProtKB-KW"/>
</dbReference>
<dbReference type="InterPro" id="IPR005259">
    <property type="entry name" value="PriA"/>
</dbReference>
<dbReference type="GO" id="GO:0006302">
    <property type="term" value="P:double-strand break repair"/>
    <property type="evidence" value="ECO:0007669"/>
    <property type="project" value="InterPro"/>
</dbReference>
<keyword evidence="4" id="KW-0547">Nucleotide-binding</keyword>
<evidence type="ECO:0000256" key="1">
    <source>
        <dbReference type="ARBA" id="ARBA00022515"/>
    </source>
</evidence>
<evidence type="ECO:0000256" key="9">
    <source>
        <dbReference type="ARBA" id="ARBA00023125"/>
    </source>
</evidence>
<keyword evidence="8" id="KW-0067">ATP-binding</keyword>
<keyword evidence="10" id="KW-0413">Isomerase</keyword>
<keyword evidence="6" id="KW-0347">Helicase</keyword>
<evidence type="ECO:0000256" key="10">
    <source>
        <dbReference type="ARBA" id="ARBA00023235"/>
    </source>
</evidence>
<dbReference type="NCBIfam" id="TIGR00595">
    <property type="entry name" value="priA"/>
    <property type="match status" value="1"/>
</dbReference>
<evidence type="ECO:0000256" key="6">
    <source>
        <dbReference type="ARBA" id="ARBA00022806"/>
    </source>
</evidence>
<evidence type="ECO:0000256" key="11">
    <source>
        <dbReference type="ARBA" id="ARBA00034808"/>
    </source>
</evidence>